<dbReference type="Proteomes" id="UP001054902">
    <property type="component" value="Unassembled WGS sequence"/>
</dbReference>
<dbReference type="GO" id="GO:0016616">
    <property type="term" value="F:oxidoreductase activity, acting on the CH-OH group of donors, NAD or NADP as acceptor"/>
    <property type="evidence" value="ECO:0007669"/>
    <property type="project" value="TreeGrafter"/>
</dbReference>
<dbReference type="CDD" id="cd05233">
    <property type="entry name" value="SDR_c"/>
    <property type="match status" value="1"/>
</dbReference>
<dbReference type="PANTHER" id="PTHR42760">
    <property type="entry name" value="SHORT-CHAIN DEHYDROGENASES/REDUCTASES FAMILY MEMBER"/>
    <property type="match status" value="1"/>
</dbReference>
<dbReference type="InterPro" id="IPR020904">
    <property type="entry name" value="Sc_DH/Rdtase_CS"/>
</dbReference>
<dbReference type="InterPro" id="IPR036291">
    <property type="entry name" value="NAD(P)-bd_dom_sf"/>
</dbReference>
<evidence type="ECO:0000313" key="4">
    <source>
        <dbReference type="EMBL" id="GFH44882.1"/>
    </source>
</evidence>
<reference evidence="4 5" key="1">
    <citation type="journal article" date="2021" name="Sci. Rep.">
        <title>The genome of the diatom Chaetoceros tenuissimus carries an ancient integrated fragment of an extant virus.</title>
        <authorList>
            <person name="Hongo Y."/>
            <person name="Kimura K."/>
            <person name="Takaki Y."/>
            <person name="Yoshida Y."/>
            <person name="Baba S."/>
            <person name="Kobayashi G."/>
            <person name="Nagasaki K."/>
            <person name="Hano T."/>
            <person name="Tomaru Y."/>
        </authorList>
    </citation>
    <scope>NUCLEOTIDE SEQUENCE [LARGE SCALE GENOMIC DNA]</scope>
    <source>
        <strain evidence="4 5">NIES-3715</strain>
    </source>
</reference>
<dbReference type="PRINTS" id="PR00080">
    <property type="entry name" value="SDRFAMILY"/>
</dbReference>
<accession>A0AAD3GZB5</accession>
<dbReference type="SUPFAM" id="SSF51735">
    <property type="entry name" value="NAD(P)-binding Rossmann-fold domains"/>
    <property type="match status" value="1"/>
</dbReference>
<keyword evidence="2" id="KW-0560">Oxidoreductase</keyword>
<dbReference type="EMBL" id="BLLK01000020">
    <property type="protein sequence ID" value="GFH44882.1"/>
    <property type="molecule type" value="Genomic_DNA"/>
</dbReference>
<organism evidence="4 5">
    <name type="scientific">Chaetoceros tenuissimus</name>
    <dbReference type="NCBI Taxonomy" id="426638"/>
    <lineage>
        <taxon>Eukaryota</taxon>
        <taxon>Sar</taxon>
        <taxon>Stramenopiles</taxon>
        <taxon>Ochrophyta</taxon>
        <taxon>Bacillariophyta</taxon>
        <taxon>Coscinodiscophyceae</taxon>
        <taxon>Chaetocerotophycidae</taxon>
        <taxon>Chaetocerotales</taxon>
        <taxon>Chaetocerotaceae</taxon>
        <taxon>Chaetoceros</taxon>
    </lineage>
</organism>
<dbReference type="Gene3D" id="3.40.50.720">
    <property type="entry name" value="NAD(P)-binding Rossmann-like Domain"/>
    <property type="match status" value="1"/>
</dbReference>
<gene>
    <name evidence="4" type="ORF">CTEN210_01356</name>
</gene>
<comment type="caution">
    <text evidence="4">The sequence shown here is derived from an EMBL/GenBank/DDBJ whole genome shotgun (WGS) entry which is preliminary data.</text>
</comment>
<dbReference type="PRINTS" id="PR00081">
    <property type="entry name" value="GDHRDH"/>
</dbReference>
<proteinExistence type="inferred from homology"/>
<evidence type="ECO:0000313" key="5">
    <source>
        <dbReference type="Proteomes" id="UP001054902"/>
    </source>
</evidence>
<dbReference type="Pfam" id="PF00106">
    <property type="entry name" value="adh_short"/>
    <property type="match status" value="1"/>
</dbReference>
<keyword evidence="5" id="KW-1185">Reference proteome</keyword>
<evidence type="ECO:0000256" key="2">
    <source>
        <dbReference type="ARBA" id="ARBA00023002"/>
    </source>
</evidence>
<dbReference type="AlphaFoldDB" id="A0AAD3GZB5"/>
<protein>
    <submittedName>
        <fullName evidence="4">Uncharacterized protein</fullName>
    </submittedName>
</protein>
<comment type="similarity">
    <text evidence="1 3">Belongs to the short-chain dehydrogenases/reductases (SDR) family.</text>
</comment>
<dbReference type="PROSITE" id="PS00061">
    <property type="entry name" value="ADH_SHORT"/>
    <property type="match status" value="1"/>
</dbReference>
<dbReference type="PANTHER" id="PTHR42760:SF37">
    <property type="entry name" value="CLAVALDEHYDE DEHYDROGENASE"/>
    <property type="match status" value="1"/>
</dbReference>
<dbReference type="InterPro" id="IPR002347">
    <property type="entry name" value="SDR_fam"/>
</dbReference>
<evidence type="ECO:0000256" key="1">
    <source>
        <dbReference type="ARBA" id="ARBA00006484"/>
    </source>
</evidence>
<evidence type="ECO:0000256" key="3">
    <source>
        <dbReference type="RuleBase" id="RU000363"/>
    </source>
</evidence>
<name>A0AAD3GZB5_9STRA</name>
<sequence>MNSVHSILFTICIHHATDEENSHSIHIYTANTFILIFSNVNSFQEERSCVGWWKRHCRAIAVICAQEDANVAICSRTSDELQETLNQMKKINKERQFKMYTIDMRKDEQVQQMVSDVVKDLGSIDVLINNAGRNQSEKKKGYELTTSDLRDLLDLNLVSVHSVTSQVLNQSMLLNDEDSTCRGGTIINISSKAGKIGIPNMAFYCASKFGLEGYSASLAQELKDCNVKVNTISPGMIDTVSFPKAPGRKGVRSAESVKDGLMLLLNTAKTGYYVHVDELDHAVEKGLNPESALKPIDETPFSV</sequence>